<comment type="caution">
    <text evidence="1">The sequence shown here is derived from an EMBL/GenBank/DDBJ whole genome shotgun (WGS) entry which is preliminary data.</text>
</comment>
<reference evidence="1 2" key="1">
    <citation type="journal article" date="2020" name="Phytopathology">
        <title>Genome Sequence Resources of Colletotrichum truncatum, C. plurivorum, C. musicola, and C. sojae: Four Species Pathogenic to Soybean (Glycine max).</title>
        <authorList>
            <person name="Rogerio F."/>
            <person name="Boufleur T.R."/>
            <person name="Ciampi-Guillardi M."/>
            <person name="Sukno S.A."/>
            <person name="Thon M.R."/>
            <person name="Massola Junior N.S."/>
            <person name="Baroncelli R."/>
        </authorList>
    </citation>
    <scope>NUCLEOTIDE SEQUENCE [LARGE SCALE GENOMIC DNA]</scope>
    <source>
        <strain evidence="1 2">CMES1059</strain>
    </source>
</reference>
<keyword evidence="2" id="KW-1185">Reference proteome</keyword>
<protein>
    <submittedName>
        <fullName evidence="1">DUF636 domain protein (Glutathione-dependent formaldehyde-activating enzyme)</fullName>
    </submittedName>
</protein>
<accession>A0ACC3YUT8</accession>
<evidence type="ECO:0000313" key="2">
    <source>
        <dbReference type="Proteomes" id="UP000805649"/>
    </source>
</evidence>
<evidence type="ECO:0000313" key="1">
    <source>
        <dbReference type="EMBL" id="KAL0935695.1"/>
    </source>
</evidence>
<organism evidence="1 2">
    <name type="scientific">Colletotrichum truncatum</name>
    <name type="common">Anthracnose fungus</name>
    <name type="synonym">Colletotrichum capsici</name>
    <dbReference type="NCBI Taxonomy" id="5467"/>
    <lineage>
        <taxon>Eukaryota</taxon>
        <taxon>Fungi</taxon>
        <taxon>Dikarya</taxon>
        <taxon>Ascomycota</taxon>
        <taxon>Pezizomycotina</taxon>
        <taxon>Sordariomycetes</taxon>
        <taxon>Hypocreomycetidae</taxon>
        <taxon>Glomerellales</taxon>
        <taxon>Glomerellaceae</taxon>
        <taxon>Colletotrichum</taxon>
        <taxon>Colletotrichum truncatum species complex</taxon>
    </lineage>
</organism>
<dbReference type="EMBL" id="VUJX02000006">
    <property type="protein sequence ID" value="KAL0935695.1"/>
    <property type="molecule type" value="Genomic_DNA"/>
</dbReference>
<sequence length="138" mass="14923">MLYTGSCDCGAVKYRYEGEALAKAICHCIPCQKRSGSAFSVNIIANKSLFQILQGTTKTIDRVGDSGKPYHAHFCGDCGTTIYGEPESAPDMVSIKAGTLDTELSDLDAIDAEVYVVRRKTYLEPIAGVKQFDGMLSL</sequence>
<proteinExistence type="predicted"/>
<dbReference type="Proteomes" id="UP000805649">
    <property type="component" value="Unassembled WGS sequence"/>
</dbReference>
<name>A0ACC3YUT8_COLTU</name>
<gene>
    <name evidence="1" type="ORF">CTRU02_210286</name>
</gene>